<reference evidence="2 3" key="1">
    <citation type="submission" date="2013-09" db="EMBL/GenBank/DDBJ databases">
        <title>Corchorus capsularis genome sequencing.</title>
        <authorList>
            <person name="Alam M."/>
            <person name="Haque M.S."/>
            <person name="Islam M.S."/>
            <person name="Emdad E.M."/>
            <person name="Islam M.M."/>
            <person name="Ahmed B."/>
            <person name="Halim A."/>
            <person name="Hossen Q.M.M."/>
            <person name="Hossain M.Z."/>
            <person name="Ahmed R."/>
            <person name="Khan M.M."/>
            <person name="Islam R."/>
            <person name="Rashid M.M."/>
            <person name="Khan S.A."/>
            <person name="Rahman M.S."/>
            <person name="Alam M."/>
        </authorList>
    </citation>
    <scope>NUCLEOTIDE SEQUENCE [LARGE SCALE GENOMIC DNA]</scope>
    <source>
        <strain evidence="3">cv. CVL-1</strain>
        <tissue evidence="2">Whole seedling</tissue>
    </source>
</reference>
<evidence type="ECO:0000256" key="1">
    <source>
        <dbReference type="SAM" id="MobiDB-lite"/>
    </source>
</evidence>
<name>A0A1R3IRI0_COCAP</name>
<evidence type="ECO:0000313" key="3">
    <source>
        <dbReference type="Proteomes" id="UP000188268"/>
    </source>
</evidence>
<organism evidence="2 3">
    <name type="scientific">Corchorus capsularis</name>
    <name type="common">Jute</name>
    <dbReference type="NCBI Taxonomy" id="210143"/>
    <lineage>
        <taxon>Eukaryota</taxon>
        <taxon>Viridiplantae</taxon>
        <taxon>Streptophyta</taxon>
        <taxon>Embryophyta</taxon>
        <taxon>Tracheophyta</taxon>
        <taxon>Spermatophyta</taxon>
        <taxon>Magnoliopsida</taxon>
        <taxon>eudicotyledons</taxon>
        <taxon>Gunneridae</taxon>
        <taxon>Pentapetalae</taxon>
        <taxon>rosids</taxon>
        <taxon>malvids</taxon>
        <taxon>Malvales</taxon>
        <taxon>Malvaceae</taxon>
        <taxon>Grewioideae</taxon>
        <taxon>Apeibeae</taxon>
        <taxon>Corchorus</taxon>
    </lineage>
</organism>
<dbReference type="AlphaFoldDB" id="A0A1R3IRI0"/>
<keyword evidence="3" id="KW-1185">Reference proteome</keyword>
<gene>
    <name evidence="2" type="ORF">CCACVL1_10358</name>
</gene>
<dbReference type="Gramene" id="OMO85198">
    <property type="protein sequence ID" value="OMO85198"/>
    <property type="gene ID" value="CCACVL1_10358"/>
</dbReference>
<dbReference type="Proteomes" id="UP000188268">
    <property type="component" value="Unassembled WGS sequence"/>
</dbReference>
<evidence type="ECO:0000313" key="2">
    <source>
        <dbReference type="EMBL" id="OMO85198.1"/>
    </source>
</evidence>
<comment type="caution">
    <text evidence="2">The sequence shown here is derived from an EMBL/GenBank/DDBJ whole genome shotgun (WGS) entry which is preliminary data.</text>
</comment>
<sequence length="51" mass="5795">MSGQSPTTKEKMHVAKQIEGIRGSTPTTHLRWFRHHVLFLSLTLQFASQSS</sequence>
<proteinExistence type="predicted"/>
<dbReference type="EMBL" id="AWWV01009632">
    <property type="protein sequence ID" value="OMO85198.1"/>
    <property type="molecule type" value="Genomic_DNA"/>
</dbReference>
<feature type="region of interest" description="Disordered" evidence="1">
    <location>
        <begin position="1"/>
        <end position="20"/>
    </location>
</feature>
<protein>
    <submittedName>
        <fullName evidence="2">Uncharacterized protein</fullName>
    </submittedName>
</protein>
<accession>A0A1R3IRI0</accession>